<dbReference type="STRING" id="6198.A0A075A1T0"/>
<evidence type="ECO:0000313" key="1">
    <source>
        <dbReference type="EMBL" id="KER32182.1"/>
    </source>
</evidence>
<dbReference type="Proteomes" id="UP000054324">
    <property type="component" value="Unassembled WGS sequence"/>
</dbReference>
<protein>
    <submittedName>
        <fullName evidence="1">Uncharacterized protein</fullName>
    </submittedName>
</protein>
<dbReference type="EMBL" id="KL596636">
    <property type="protein sequence ID" value="KER32182.1"/>
    <property type="molecule type" value="Genomic_DNA"/>
</dbReference>
<sequence>MKLQLSASTNTKVIELCGRQSPEKLTITRSNIPSERLELEISEDIHLEENVLTVLVDRLLSSPIPKVTSTADSFTVGIPTAATEATIAVWSGFSKLQIYRPFTHHVTLPREKCATYGVQLQIKSLRYGTPSSLLEVVPDDTGRPGRPQLLTSMPVGDHLIKVKWNEPMNRMSCPHKYVVKQTSSRGIEAAVVHIPATEPLVLTLQNRGRHISSLSTLLTVENGVRKQFTIIGFSSTCDEVVQIWKVIQESKTVYLTLLPCALCDAAKENNLPVSFGLGVT</sequence>
<gene>
    <name evidence="1" type="ORF">T265_01618</name>
</gene>
<dbReference type="GeneID" id="20315806"/>
<evidence type="ECO:0000313" key="2">
    <source>
        <dbReference type="Proteomes" id="UP000054324"/>
    </source>
</evidence>
<accession>A0A075A1T0</accession>
<dbReference type="KEGG" id="ovi:T265_01618"/>
<dbReference type="AlphaFoldDB" id="A0A075A1T0"/>
<keyword evidence="2" id="KW-1185">Reference proteome</keyword>
<dbReference type="RefSeq" id="XP_009163948.1">
    <property type="nucleotide sequence ID" value="XM_009165684.1"/>
</dbReference>
<proteinExistence type="predicted"/>
<reference evidence="1 2" key="1">
    <citation type="submission" date="2013-11" db="EMBL/GenBank/DDBJ databases">
        <title>Opisthorchis viverrini - life in the bile duct.</title>
        <authorList>
            <person name="Young N.D."/>
            <person name="Nagarajan N."/>
            <person name="Lin S.J."/>
            <person name="Korhonen P.K."/>
            <person name="Jex A.R."/>
            <person name="Hall R.S."/>
            <person name="Safavi-Hemami H."/>
            <person name="Kaewkong W."/>
            <person name="Bertrand D."/>
            <person name="Gao S."/>
            <person name="Seet Q."/>
            <person name="Wongkham S."/>
            <person name="Teh B.T."/>
            <person name="Wongkham C."/>
            <person name="Intapan P.M."/>
            <person name="Maleewong W."/>
            <person name="Yang X."/>
            <person name="Hu M."/>
            <person name="Wang Z."/>
            <person name="Hofmann A."/>
            <person name="Sternberg P.W."/>
            <person name="Tan P."/>
            <person name="Wang J."/>
            <person name="Gasser R.B."/>
        </authorList>
    </citation>
    <scope>NUCLEOTIDE SEQUENCE [LARGE SCALE GENOMIC DNA]</scope>
</reference>
<dbReference type="CTD" id="20315806"/>
<name>A0A075A1T0_OPIVI</name>
<organism evidence="1 2">
    <name type="scientific">Opisthorchis viverrini</name>
    <name type="common">Southeast Asian liver fluke</name>
    <dbReference type="NCBI Taxonomy" id="6198"/>
    <lineage>
        <taxon>Eukaryota</taxon>
        <taxon>Metazoa</taxon>
        <taxon>Spiralia</taxon>
        <taxon>Lophotrochozoa</taxon>
        <taxon>Platyhelminthes</taxon>
        <taxon>Trematoda</taxon>
        <taxon>Digenea</taxon>
        <taxon>Opisthorchiida</taxon>
        <taxon>Opisthorchiata</taxon>
        <taxon>Opisthorchiidae</taxon>
        <taxon>Opisthorchis</taxon>
    </lineage>
</organism>